<sequence>MLMKALNHMIGGEGYFRKVILLALMASLKNSAYVENEGLFVKALAIMPADSDILFLAGLRQAALGNCSLAGEMFAKVRKHTTIYKCSVFSHLRRLLVVRLVGA</sequence>
<dbReference type="EMBL" id="CP155573">
    <property type="protein sequence ID" value="XFO68871.1"/>
    <property type="molecule type" value="Genomic_DNA"/>
</dbReference>
<evidence type="ECO:0000313" key="2">
    <source>
        <dbReference type="Proteomes" id="UP000216752"/>
    </source>
</evidence>
<dbReference type="RefSeq" id="WP_094602622.1">
    <property type="nucleotide sequence ID" value="NZ_CP155573.1"/>
</dbReference>
<gene>
    <name evidence="1" type="ORF">SPSIL_050950</name>
</gene>
<protein>
    <submittedName>
        <fullName evidence="1">Uncharacterized protein</fullName>
    </submittedName>
</protein>
<proteinExistence type="predicted"/>
<dbReference type="Proteomes" id="UP000216752">
    <property type="component" value="Chromosome"/>
</dbReference>
<keyword evidence="2" id="KW-1185">Reference proteome</keyword>
<accession>A0ABZ3IT52</accession>
<reference evidence="1" key="1">
    <citation type="submission" date="2024-05" db="EMBL/GenBank/DDBJ databases">
        <title>Isolation and characterization of Sporomusa carbonis sp. nov., a carboxydotrophic hydrogenogen in the genus of Sporomusa isolated from a charcoal burning pile.</title>
        <authorList>
            <person name="Boeer T."/>
            <person name="Rosenbaum F."/>
            <person name="Eysell L."/>
            <person name="Mueller V."/>
            <person name="Daniel R."/>
            <person name="Poehlein A."/>
        </authorList>
    </citation>
    <scope>NUCLEOTIDE SEQUENCE [LARGE SCALE GENOMIC DNA]</scope>
    <source>
        <strain evidence="1">DSM 10669</strain>
    </source>
</reference>
<organism evidence="1 2">
    <name type="scientific">Sporomusa silvacetica DSM 10669</name>
    <dbReference type="NCBI Taxonomy" id="1123289"/>
    <lineage>
        <taxon>Bacteria</taxon>
        <taxon>Bacillati</taxon>
        <taxon>Bacillota</taxon>
        <taxon>Negativicutes</taxon>
        <taxon>Selenomonadales</taxon>
        <taxon>Sporomusaceae</taxon>
        <taxon>Sporomusa</taxon>
    </lineage>
</organism>
<name>A0ABZ3IT52_9FIRM</name>
<evidence type="ECO:0000313" key="1">
    <source>
        <dbReference type="EMBL" id="XFO68871.1"/>
    </source>
</evidence>